<name>A0AA38MV58_9AGAR</name>
<comment type="caution">
    <text evidence="2">The sequence shown here is derived from an EMBL/GenBank/DDBJ whole genome shotgun (WGS) entry which is preliminary data.</text>
</comment>
<organism evidence="2 3">
    <name type="scientific">Lentinula guzmanii</name>
    <dbReference type="NCBI Taxonomy" id="2804957"/>
    <lineage>
        <taxon>Eukaryota</taxon>
        <taxon>Fungi</taxon>
        <taxon>Dikarya</taxon>
        <taxon>Basidiomycota</taxon>
        <taxon>Agaricomycotina</taxon>
        <taxon>Agaricomycetes</taxon>
        <taxon>Agaricomycetidae</taxon>
        <taxon>Agaricales</taxon>
        <taxon>Marasmiineae</taxon>
        <taxon>Omphalotaceae</taxon>
        <taxon>Lentinula</taxon>
    </lineage>
</organism>
<feature type="compositionally biased region" description="Low complexity" evidence="1">
    <location>
        <begin position="108"/>
        <end position="117"/>
    </location>
</feature>
<evidence type="ECO:0000313" key="3">
    <source>
        <dbReference type="Proteomes" id="UP001176059"/>
    </source>
</evidence>
<feature type="region of interest" description="Disordered" evidence="1">
    <location>
        <begin position="435"/>
        <end position="499"/>
    </location>
</feature>
<feature type="compositionally biased region" description="Polar residues" evidence="1">
    <location>
        <begin position="274"/>
        <end position="288"/>
    </location>
</feature>
<proteinExistence type="predicted"/>
<dbReference type="Proteomes" id="UP001176059">
    <property type="component" value="Unassembled WGS sequence"/>
</dbReference>
<feature type="compositionally biased region" description="Low complexity" evidence="1">
    <location>
        <begin position="254"/>
        <end position="273"/>
    </location>
</feature>
<protein>
    <submittedName>
        <fullName evidence="2">Uncharacterized protein</fullName>
    </submittedName>
</protein>
<feature type="compositionally biased region" description="Low complexity" evidence="1">
    <location>
        <begin position="215"/>
        <end position="224"/>
    </location>
</feature>
<evidence type="ECO:0000313" key="2">
    <source>
        <dbReference type="EMBL" id="KAJ3715592.1"/>
    </source>
</evidence>
<reference evidence="2" key="2">
    <citation type="journal article" date="2023" name="Proc. Natl. Acad. Sci. U.S.A.">
        <title>A global phylogenomic analysis of the shiitake genus Lentinula.</title>
        <authorList>
            <person name="Sierra-Patev S."/>
            <person name="Min B."/>
            <person name="Naranjo-Ortiz M."/>
            <person name="Looney B."/>
            <person name="Konkel Z."/>
            <person name="Slot J.C."/>
            <person name="Sakamoto Y."/>
            <person name="Steenwyk J.L."/>
            <person name="Rokas A."/>
            <person name="Carro J."/>
            <person name="Camarero S."/>
            <person name="Ferreira P."/>
            <person name="Molpeceres G."/>
            <person name="Ruiz-Duenas F.J."/>
            <person name="Serrano A."/>
            <person name="Henrissat B."/>
            <person name="Drula E."/>
            <person name="Hughes K.W."/>
            <person name="Mata J.L."/>
            <person name="Ishikawa N.K."/>
            <person name="Vargas-Isla R."/>
            <person name="Ushijima S."/>
            <person name="Smith C.A."/>
            <person name="Donoghue J."/>
            <person name="Ahrendt S."/>
            <person name="Andreopoulos W."/>
            <person name="He G."/>
            <person name="LaButti K."/>
            <person name="Lipzen A."/>
            <person name="Ng V."/>
            <person name="Riley R."/>
            <person name="Sandor L."/>
            <person name="Barry K."/>
            <person name="Martinez A.T."/>
            <person name="Xiao Y."/>
            <person name="Gibbons J.G."/>
            <person name="Terashima K."/>
            <person name="Grigoriev I.V."/>
            <person name="Hibbett D."/>
        </authorList>
    </citation>
    <scope>NUCLEOTIDE SEQUENCE</scope>
    <source>
        <strain evidence="2">ET3784</strain>
    </source>
</reference>
<feature type="compositionally biased region" description="Low complexity" evidence="1">
    <location>
        <begin position="300"/>
        <end position="314"/>
    </location>
</feature>
<keyword evidence="3" id="KW-1185">Reference proteome</keyword>
<feature type="region of interest" description="Disordered" evidence="1">
    <location>
        <begin position="96"/>
        <end position="146"/>
    </location>
</feature>
<feature type="compositionally biased region" description="Acidic residues" evidence="1">
    <location>
        <begin position="455"/>
        <end position="492"/>
    </location>
</feature>
<feature type="compositionally biased region" description="Basic and acidic residues" evidence="1">
    <location>
        <begin position="177"/>
        <end position="211"/>
    </location>
</feature>
<feature type="region of interest" description="Disordered" evidence="1">
    <location>
        <begin position="159"/>
        <end position="338"/>
    </location>
</feature>
<evidence type="ECO:0000256" key="1">
    <source>
        <dbReference type="SAM" id="MobiDB-lite"/>
    </source>
</evidence>
<reference evidence="2" key="1">
    <citation type="submission" date="2022-08" db="EMBL/GenBank/DDBJ databases">
        <authorList>
            <consortium name="DOE Joint Genome Institute"/>
            <person name="Min B."/>
            <person name="Sierra-Patev S."/>
            <person name="Naranjo-Ortiz M."/>
            <person name="Looney B."/>
            <person name="Konkel Z."/>
            <person name="Slot J.C."/>
            <person name="Sakamoto Y."/>
            <person name="Steenwyk J.L."/>
            <person name="Rokas A."/>
            <person name="Carro J."/>
            <person name="Camarero S."/>
            <person name="Ferreira P."/>
            <person name="Molpeceres G."/>
            <person name="Ruiz-duenas F.J."/>
            <person name="Serrano A."/>
            <person name="Henrissat B."/>
            <person name="Drula E."/>
            <person name="Hughes K.W."/>
            <person name="Mata J.L."/>
            <person name="Ishikawa N.K."/>
            <person name="Vargas-Isla R."/>
            <person name="Ushijima S."/>
            <person name="Smith C.A."/>
            <person name="Ahrendt S."/>
            <person name="Andreopoulos W."/>
            <person name="He G."/>
            <person name="LaButti K."/>
            <person name="Lipzen A."/>
            <person name="Ng V."/>
            <person name="Riley R."/>
            <person name="Sandor L."/>
            <person name="Barry K."/>
            <person name="Martinez A.T."/>
            <person name="Xiao Y."/>
            <person name="Gibbons J.G."/>
            <person name="Terashima K."/>
            <person name="Hibbett D.S."/>
            <person name="Grigoriev I.V."/>
        </authorList>
    </citation>
    <scope>NUCLEOTIDE SEQUENCE</scope>
    <source>
        <strain evidence="2">ET3784</strain>
    </source>
</reference>
<gene>
    <name evidence="2" type="ORF">DFJ43DRAFT_845887</name>
</gene>
<sequence length="499" mass="54347">MEVQEPYPRAQSAMQMRSSGFHSKANSIFNKVSILKVRLLGNTRSKNNDNHNASKGPYMSMNVAATSTRETRSMDINMHVAQKPYMSQPVLNIRSMLDPEDHDGGDSTGSSSQSMHHPSPPRINFVKPTVSQQQHGAVEGLPHVNEDAKMNRTYQARLEGFPESSPFKPSRQVQAHGQKDKVPSSLHTDKLHQDQVPDSSSYERPRRDPERPNMSGSTLSISSSATVTPRKTHSSENSLGPIPPPKPELLKNAPSPQTLSSSPSPTYTSPLNSQYQLNLNASPSSQRLTTSHNPPPTTMPPTSSSYSSRRPSAPHLNTALPTTPSSRRPFAPHLNSPLPGRRFSLVTSDNESASARLSPSIIIRQPALPILNLPKLKLPQPVTDEADGRSPLARNFASEGPGLAGSSTFPRRMTGVIGSIGSPVVESKRFSVHAQSRRNLREMPALPMAGNDHHEDDDDHDDIDGDGESSDEDEDTDAEGEGEGEGDGEDEDTRSSIER</sequence>
<accession>A0AA38MV58</accession>
<dbReference type="AlphaFoldDB" id="A0AA38MV58"/>
<dbReference type="EMBL" id="JANVFO010000084">
    <property type="protein sequence ID" value="KAJ3715592.1"/>
    <property type="molecule type" value="Genomic_DNA"/>
</dbReference>